<keyword evidence="2" id="KW-0597">Phosphoprotein</keyword>
<accession>A0ABY9HCP7</accession>
<proteinExistence type="predicted"/>
<protein>
    <submittedName>
        <fullName evidence="4">Acyl carrier protein</fullName>
    </submittedName>
</protein>
<keyword evidence="1" id="KW-0596">Phosphopantetheine</keyword>
<sequence length="88" mass="9026">MTAPAPTPYNIARLVERATDGRIDAAGLVGSTEPLAALGVSSLSLLRLADSLESEYGVLIDLGDRALYTEGLAGLTERVRSLAAGGTP</sequence>
<keyword evidence="5" id="KW-1185">Reference proteome</keyword>
<feature type="domain" description="Carrier" evidence="3">
    <location>
        <begin position="29"/>
        <end position="62"/>
    </location>
</feature>
<dbReference type="InterPro" id="IPR006162">
    <property type="entry name" value="Ppantetheine_attach_site"/>
</dbReference>
<dbReference type="PROSITE" id="PS00012">
    <property type="entry name" value="PHOSPHOPANTETHEINE"/>
    <property type="match status" value="1"/>
</dbReference>
<reference evidence="4 5" key="1">
    <citation type="submission" date="2023-03" db="EMBL/GenBank/DDBJ databases">
        <title>Isolation and description of six Streptomyces strains from soil environments, able to metabolize different microbial glucans.</title>
        <authorList>
            <person name="Widen T."/>
            <person name="Larsbrink J."/>
        </authorList>
    </citation>
    <scope>NUCLEOTIDE SEQUENCE [LARGE SCALE GENOMIC DNA]</scope>
    <source>
        <strain evidence="4 5">Mut1</strain>
    </source>
</reference>
<evidence type="ECO:0000256" key="1">
    <source>
        <dbReference type="ARBA" id="ARBA00022450"/>
    </source>
</evidence>
<evidence type="ECO:0000313" key="4">
    <source>
        <dbReference type="EMBL" id="WLQ32285.1"/>
    </source>
</evidence>
<dbReference type="InterPro" id="IPR009081">
    <property type="entry name" value="PP-bd_ACP"/>
</dbReference>
<evidence type="ECO:0000256" key="2">
    <source>
        <dbReference type="ARBA" id="ARBA00022553"/>
    </source>
</evidence>
<dbReference type="Proteomes" id="UP001239522">
    <property type="component" value="Chromosome"/>
</dbReference>
<organism evidence="4 5">
    <name type="scientific">Streptomyces castrisilvae</name>
    <dbReference type="NCBI Taxonomy" id="3033811"/>
    <lineage>
        <taxon>Bacteria</taxon>
        <taxon>Bacillati</taxon>
        <taxon>Actinomycetota</taxon>
        <taxon>Actinomycetes</taxon>
        <taxon>Kitasatosporales</taxon>
        <taxon>Streptomycetaceae</taxon>
        <taxon>Streptomyces</taxon>
    </lineage>
</organism>
<dbReference type="Pfam" id="PF00550">
    <property type="entry name" value="PP-binding"/>
    <property type="match status" value="1"/>
</dbReference>
<gene>
    <name evidence="4" type="ORF">P8A18_01955</name>
</gene>
<dbReference type="EMBL" id="CP120997">
    <property type="protein sequence ID" value="WLQ32285.1"/>
    <property type="molecule type" value="Genomic_DNA"/>
</dbReference>
<dbReference type="RefSeq" id="WP_306051168.1">
    <property type="nucleotide sequence ID" value="NZ_CP120997.1"/>
</dbReference>
<name>A0ABY9HCP7_9ACTN</name>
<evidence type="ECO:0000259" key="3">
    <source>
        <dbReference type="Pfam" id="PF00550"/>
    </source>
</evidence>
<evidence type="ECO:0000313" key="5">
    <source>
        <dbReference type="Proteomes" id="UP001239522"/>
    </source>
</evidence>